<dbReference type="GO" id="GO:0008270">
    <property type="term" value="F:zinc ion binding"/>
    <property type="evidence" value="ECO:0007669"/>
    <property type="project" value="UniProtKB-KW"/>
</dbReference>
<evidence type="ECO:0000259" key="6">
    <source>
        <dbReference type="PROSITE" id="PS50966"/>
    </source>
</evidence>
<evidence type="ECO:0000256" key="1">
    <source>
        <dbReference type="ARBA" id="ARBA00022723"/>
    </source>
</evidence>
<keyword evidence="3" id="KW-0862">Zinc</keyword>
<feature type="compositionally biased region" description="Basic and acidic residues" evidence="5">
    <location>
        <begin position="19"/>
        <end position="35"/>
    </location>
</feature>
<dbReference type="OrthoDB" id="1048204at2759"/>
<evidence type="ECO:0000256" key="3">
    <source>
        <dbReference type="ARBA" id="ARBA00022833"/>
    </source>
</evidence>
<gene>
    <name evidence="7" type="ORF">THRCLA_21722</name>
</gene>
<keyword evidence="2 4" id="KW-0863">Zinc-finger</keyword>
<feature type="region of interest" description="Disordered" evidence="5">
    <location>
        <begin position="194"/>
        <end position="228"/>
    </location>
</feature>
<dbReference type="PANTHER" id="PTHR31973:SF187">
    <property type="entry name" value="MUTATOR TRANSPOSASE MUDRA PROTEIN"/>
    <property type="match status" value="1"/>
</dbReference>
<feature type="compositionally biased region" description="Polar residues" evidence="5">
    <location>
        <begin position="196"/>
        <end position="207"/>
    </location>
</feature>
<comment type="caution">
    <text evidence="7">The sequence shown here is derived from an EMBL/GenBank/DDBJ whole genome shotgun (WGS) entry which is preliminary data.</text>
</comment>
<proteinExistence type="predicted"/>
<feature type="domain" description="SWIM-type" evidence="6">
    <location>
        <begin position="620"/>
        <end position="652"/>
    </location>
</feature>
<protein>
    <recommendedName>
        <fullName evidence="6">SWIM-type domain-containing protein</fullName>
    </recommendedName>
</protein>
<dbReference type="STRING" id="74557.A0A1V9ZQE0"/>
<name>A0A1V9ZQE0_9STRA</name>
<organism evidence="7 8">
    <name type="scientific">Thraustotheca clavata</name>
    <dbReference type="NCBI Taxonomy" id="74557"/>
    <lineage>
        <taxon>Eukaryota</taxon>
        <taxon>Sar</taxon>
        <taxon>Stramenopiles</taxon>
        <taxon>Oomycota</taxon>
        <taxon>Saprolegniomycetes</taxon>
        <taxon>Saprolegniales</taxon>
        <taxon>Achlyaceae</taxon>
        <taxon>Thraustotheca</taxon>
    </lineage>
</organism>
<dbReference type="AlphaFoldDB" id="A0A1V9ZQE0"/>
<dbReference type="InterPro" id="IPR007527">
    <property type="entry name" value="Znf_SWIM"/>
</dbReference>
<dbReference type="SMART" id="SM00575">
    <property type="entry name" value="ZnF_PMZ"/>
    <property type="match status" value="1"/>
</dbReference>
<dbReference type="InterPro" id="IPR018289">
    <property type="entry name" value="MULE_transposase_dom"/>
</dbReference>
<dbReference type="EMBL" id="JNBS01001740">
    <property type="protein sequence ID" value="OQS00197.1"/>
    <property type="molecule type" value="Genomic_DNA"/>
</dbReference>
<dbReference type="Proteomes" id="UP000243217">
    <property type="component" value="Unassembled WGS sequence"/>
</dbReference>
<dbReference type="PROSITE" id="PS50966">
    <property type="entry name" value="ZF_SWIM"/>
    <property type="match status" value="1"/>
</dbReference>
<reference evidence="7 8" key="1">
    <citation type="journal article" date="2014" name="Genome Biol. Evol.">
        <title>The secreted proteins of Achlya hypogyna and Thraustotheca clavata identify the ancestral oomycete secretome and reveal gene acquisitions by horizontal gene transfer.</title>
        <authorList>
            <person name="Misner I."/>
            <person name="Blouin N."/>
            <person name="Leonard G."/>
            <person name="Richards T.A."/>
            <person name="Lane C.E."/>
        </authorList>
    </citation>
    <scope>NUCLEOTIDE SEQUENCE [LARGE SCALE GENOMIC DNA]</scope>
    <source>
        <strain evidence="7 8">ATCC 34112</strain>
    </source>
</reference>
<feature type="compositionally biased region" description="Acidic residues" evidence="5">
    <location>
        <begin position="1"/>
        <end position="11"/>
    </location>
</feature>
<keyword evidence="1" id="KW-0479">Metal-binding</keyword>
<dbReference type="Pfam" id="PF04434">
    <property type="entry name" value="SWIM"/>
    <property type="match status" value="1"/>
</dbReference>
<evidence type="ECO:0000313" key="8">
    <source>
        <dbReference type="Proteomes" id="UP000243217"/>
    </source>
</evidence>
<dbReference type="Pfam" id="PF10551">
    <property type="entry name" value="MULE"/>
    <property type="match status" value="1"/>
</dbReference>
<sequence>MEAGDDLDVGDDGSVLEPLTDKMEGRGNENVDEKSAAAPVVPKKPTASFHEILKKAVELRIVHPSALTDYITRTMSVSLSVPPSTVMNRVAILQNTSNGMEVVPPEAMTMVSTFNSFVRIKVNQNRMEFADFKQLSSALKRLAMHCGFEIRVKYSSKRNKRWECREPGCPFVLSGYRNKDNKIHVTDIELAHFHRNATSDPQSNEGTESAKAGSGDERPTSTENRLTRNTTLSNELVLAGVFDSEIGQQIILKDPEELKLKDIQGILMAQFGSQISASMASRAKRKLVELFYETSDTSYQLLRPFFEKVVIENPGSFYIIDHVPSSNTAGIYEYGRCLLGIGPAIRMLADSAPVLVLESCSMNTEMHKAGMLLMVSTRDYNSDMILLAMAHVPVDDELNWRWFLQQLQENSLPLSKITTFISDGSPGIARAVSQVYPNQPHRFSLEHMLPLLATTIGTARLGPELEHLIVQMANSVNMDRYMESFQVLWRLNKDLGRYLEGIPKEHWVLAAVLDRGWPLLKDISLKTCVGEFAKSPLGSLMRSCNLVPCFYLFLLSIQKTFIARHVQSRSLPDNVLLPNQQTIMIQRNVESGRYEIQECRPQEVYFAQYHTVSTPSNSFKLVNIVARTCSCGEWQQNHIPCVHAIAVLNCLSKNVLDYVSEWYFTGRHKVTYSRGMSIVAVPPIDLKPDLTMKAPSLILQQLKEAQIANTAIDPAVRSKPGPRPRKRKDLSS</sequence>
<evidence type="ECO:0000256" key="2">
    <source>
        <dbReference type="ARBA" id="ARBA00022771"/>
    </source>
</evidence>
<feature type="region of interest" description="Disordered" evidence="5">
    <location>
        <begin position="1"/>
        <end position="39"/>
    </location>
</feature>
<dbReference type="InterPro" id="IPR006564">
    <property type="entry name" value="Znf_PMZ"/>
</dbReference>
<keyword evidence="8" id="KW-1185">Reference proteome</keyword>
<evidence type="ECO:0000256" key="4">
    <source>
        <dbReference type="PROSITE-ProRule" id="PRU00325"/>
    </source>
</evidence>
<evidence type="ECO:0000313" key="7">
    <source>
        <dbReference type="EMBL" id="OQS00197.1"/>
    </source>
</evidence>
<accession>A0A1V9ZQE0</accession>
<dbReference type="PANTHER" id="PTHR31973">
    <property type="entry name" value="POLYPROTEIN, PUTATIVE-RELATED"/>
    <property type="match status" value="1"/>
</dbReference>
<evidence type="ECO:0000256" key="5">
    <source>
        <dbReference type="SAM" id="MobiDB-lite"/>
    </source>
</evidence>